<dbReference type="PANTHER" id="PTHR43757:SF2">
    <property type="entry name" value="AMINOMETHYLTRANSFERASE, MITOCHONDRIAL"/>
    <property type="match status" value="1"/>
</dbReference>
<dbReference type="PANTHER" id="PTHR43757">
    <property type="entry name" value="AMINOMETHYLTRANSFERASE"/>
    <property type="match status" value="1"/>
</dbReference>
<comment type="subcellular location">
    <subcellularLocation>
        <location evidence="3">Cytoplasm</location>
    </subcellularLocation>
</comment>
<dbReference type="InterPro" id="IPR029043">
    <property type="entry name" value="GcvT/YgfZ_C"/>
</dbReference>
<dbReference type="Gene3D" id="3.30.1360.120">
    <property type="entry name" value="Probable tRNA modification gtpase trme, domain 1"/>
    <property type="match status" value="1"/>
</dbReference>
<feature type="domain" description="GCVT N-terminal" evidence="4">
    <location>
        <begin position="600"/>
        <end position="872"/>
    </location>
</feature>
<dbReference type="InterPro" id="IPR036188">
    <property type="entry name" value="FAD/NAD-bd_sf"/>
</dbReference>
<dbReference type="InterPro" id="IPR006277">
    <property type="entry name" value="Sarcosine_oxidase_asu"/>
</dbReference>
<dbReference type="Pfam" id="PF01571">
    <property type="entry name" value="GCV_T"/>
    <property type="match status" value="1"/>
</dbReference>
<dbReference type="EMBL" id="MWZD01000017">
    <property type="protein sequence ID" value="PRI10662.1"/>
    <property type="molecule type" value="Genomic_DNA"/>
</dbReference>
<dbReference type="SUPFAM" id="SSF101790">
    <property type="entry name" value="Aminomethyltransferase beta-barrel domain"/>
    <property type="match status" value="1"/>
</dbReference>
<keyword evidence="3" id="KW-0520">NAD</keyword>
<comment type="cofactor">
    <cofactor evidence="3">
        <name>NAD(+)</name>
        <dbReference type="ChEBI" id="CHEBI:57540"/>
    </cofactor>
    <text evidence="3">Binds 1 NAD(+) per subunit.</text>
</comment>
<dbReference type="Pfam" id="PF08669">
    <property type="entry name" value="GCV_T_C"/>
    <property type="match status" value="1"/>
</dbReference>
<dbReference type="EC" id="1.5.3.24" evidence="3"/>
<dbReference type="GO" id="GO:0046653">
    <property type="term" value="P:tetrahydrofolate metabolic process"/>
    <property type="evidence" value="ECO:0007669"/>
    <property type="project" value="UniProtKB-UniRule"/>
</dbReference>
<evidence type="ECO:0000259" key="5">
    <source>
        <dbReference type="Pfam" id="PF07992"/>
    </source>
</evidence>
<dbReference type="Pfam" id="PF17806">
    <property type="entry name" value="SO_alpha_A3"/>
    <property type="match status" value="1"/>
</dbReference>
<protein>
    <recommendedName>
        <fullName evidence="3">Sarcosine oxidase subunit alpha</fullName>
        <ecNumber evidence="3">1.5.3.24</ecNumber>
    </recommendedName>
</protein>
<dbReference type="SUPFAM" id="SSF103025">
    <property type="entry name" value="Folate-binding domain"/>
    <property type="match status" value="1"/>
</dbReference>
<dbReference type="SUPFAM" id="SSF51905">
    <property type="entry name" value="FAD/NAD(P)-binding domain"/>
    <property type="match status" value="1"/>
</dbReference>
<proteinExistence type="inferred from homology"/>
<keyword evidence="3" id="KW-0547">Nucleotide-binding</keyword>
<dbReference type="PIRSF" id="PIRSF037980">
    <property type="entry name" value="SoxA"/>
    <property type="match status" value="1"/>
</dbReference>
<feature type="domain" description="FAD/NAD(P)-binding" evidence="5">
    <location>
        <begin position="129"/>
        <end position="401"/>
    </location>
</feature>
<comment type="caution">
    <text evidence="8">The sequence shown here is derived from an EMBL/GenBank/DDBJ whole genome shotgun (WGS) entry which is preliminary data.</text>
</comment>
<dbReference type="InterPro" id="IPR023753">
    <property type="entry name" value="FAD/NAD-binding_dom"/>
</dbReference>
<comment type="catalytic activity">
    <reaction evidence="3">
        <text>sarcosine + (6S)-5,6,7,8-tetrahydrofolate + O2 = (6R)-5,10-methylene-5,6,7,8-tetrahydrofolate + glycine + H2O2</text>
        <dbReference type="Rhea" id="RHEA:70455"/>
        <dbReference type="ChEBI" id="CHEBI:15379"/>
        <dbReference type="ChEBI" id="CHEBI:15636"/>
        <dbReference type="ChEBI" id="CHEBI:16240"/>
        <dbReference type="ChEBI" id="CHEBI:57305"/>
        <dbReference type="ChEBI" id="CHEBI:57433"/>
        <dbReference type="ChEBI" id="CHEBI:57453"/>
        <dbReference type="EC" id="1.5.3.24"/>
    </reaction>
</comment>
<dbReference type="InterPro" id="IPR006222">
    <property type="entry name" value="GCVT_N"/>
</dbReference>
<dbReference type="InterPro" id="IPR013977">
    <property type="entry name" value="GcvT_C"/>
</dbReference>
<gene>
    <name evidence="8" type="ORF">B4915_07085</name>
</gene>
<dbReference type="Gene3D" id="3.50.50.60">
    <property type="entry name" value="FAD/NAD(P)-binding domain"/>
    <property type="match status" value="1"/>
</dbReference>
<evidence type="ECO:0000313" key="8">
    <source>
        <dbReference type="EMBL" id="PRI10662.1"/>
    </source>
</evidence>
<evidence type="ECO:0000256" key="3">
    <source>
        <dbReference type="PIRNR" id="PIRNR037980"/>
    </source>
</evidence>
<dbReference type="InterPro" id="IPR041117">
    <property type="entry name" value="SoxA_A3"/>
</dbReference>
<evidence type="ECO:0000259" key="6">
    <source>
        <dbReference type="Pfam" id="PF08669"/>
    </source>
</evidence>
<reference evidence="8 9" key="1">
    <citation type="journal article" date="2017" name="New Microbes New Infect">
        <title>Genome sequence of 'Leucobacter massiliensis' sp. nov. isolated from human pharynx after travel to the 2014 Hajj.</title>
        <authorList>
            <person name="Leangapichart T."/>
            <person name="Gautret P."/>
            <person name="Nguyen T.T."/>
            <person name="Armstrong N."/>
            <person name="Rolain J.M."/>
        </authorList>
    </citation>
    <scope>NUCLEOTIDE SEQUENCE [LARGE SCALE GENOMIC DNA]</scope>
    <source>
        <strain evidence="8 9">122RC15</strain>
    </source>
</reference>
<evidence type="ECO:0000256" key="2">
    <source>
        <dbReference type="ARBA" id="ARBA00023002"/>
    </source>
</evidence>
<sequence>MSAARLDAGRAAGRGIDRSREISFSVDGTAYRGFAGDTIASALLAAGRIDCGPSMYLGRPRGVFSAGVEEPNALVAVKARAAGEVDESMLPATRVQITEGLEARYLSGLGTLDPRKDESVYDHKFVHTDVLVVGAGPAGLAAAREAGKSGARTILIDEQSAPGGALLSAREELIDGIEGAQWAASVVERLSGLGEFSYLPRTTAFGSYDANYVVAVEDRSDALLAAPHPGSPRQRIWHIRAQQVVLATGAHERPIVFANNDRPGVMLAGAVRSYLNRYAVAAGSRIAIATTNDSAYELLGELHDAGVDVVAVVDSREQASASAAAALGRAGVRGIFGSAVVDTAGDGPAGRVSAVRVSRIDDAGALLGEVETIEADLLAVSGGFSPVVHLHTQRQGRVAWDDRIAGFVPSSAVANQALAGAVNGRYALDDALFEGATAGQRAAQRAGFAAPLMVPQAGAAGGDAAGASEAAGRHAAAAAPEDGGIRPLWLVPGTGEPGEWREHFVDLQRDQTVADVYRATGAGMRSIEHVKRYTSISTANDQGKTSGVNAIGVIAAALGRDGLAGFGSTSHRAPYTPVAFAAVAGRRRGELFDPARLTSIHPWHVAHGAEFEDVGQWKRPWYYPQPGEDLDAAVLRECAAVRESVGFQDASTLGKIEIRGADAGEFLNRIYTNGFAKLKQGSARYGVMCTPDGMIFDDGVTLRLAEDRFFMTTTTGGAARVLEWLEEWHQTEWPELDVVFTSVTEQWSTVAVVGPRSREVVAKLAPDLELSNEAFPFMTFQETRLASGIPARICRISFSGELAFEINVETCYGLTVWEAVAAAGEEFGITPYGTETMHVLRAEKGFIIVGQDTDGTVTPQDAGMEWVVSKQKDFIGKRSFAREDTAREDRKHLVGVLPVDGRTRLEEGAQLVAADTPITPERGPVPMIGHVTSSYQSAALGRPFGLALVENGRNRMGELVRVPAGDDIIEVEITSPVFYDPEGKRRDG</sequence>
<dbReference type="GO" id="GO:0008115">
    <property type="term" value="F:sarcosine oxidase activity"/>
    <property type="evidence" value="ECO:0007669"/>
    <property type="project" value="UniProtKB-UniRule"/>
</dbReference>
<dbReference type="InterPro" id="IPR027266">
    <property type="entry name" value="TrmE/GcvT-like"/>
</dbReference>
<dbReference type="OrthoDB" id="5287468at2"/>
<feature type="domain" description="SoxA A3" evidence="7">
    <location>
        <begin position="502"/>
        <end position="585"/>
    </location>
</feature>
<dbReference type="GO" id="GO:0005737">
    <property type="term" value="C:cytoplasm"/>
    <property type="evidence" value="ECO:0007669"/>
    <property type="project" value="UniProtKB-SubCell"/>
</dbReference>
<dbReference type="PRINTS" id="PR00411">
    <property type="entry name" value="PNDRDTASEI"/>
</dbReference>
<dbReference type="AlphaFoldDB" id="A0A2S9QM46"/>
<dbReference type="InterPro" id="IPR028896">
    <property type="entry name" value="GcvT/YgfZ/DmdA"/>
</dbReference>
<evidence type="ECO:0000256" key="1">
    <source>
        <dbReference type="ARBA" id="ARBA00008609"/>
    </source>
</evidence>
<evidence type="ECO:0000259" key="4">
    <source>
        <dbReference type="Pfam" id="PF01571"/>
    </source>
</evidence>
<dbReference type="Pfam" id="PF13510">
    <property type="entry name" value="Fer2_4"/>
    <property type="match status" value="1"/>
</dbReference>
<dbReference type="GO" id="GO:0000166">
    <property type="term" value="F:nucleotide binding"/>
    <property type="evidence" value="ECO:0007669"/>
    <property type="project" value="UniProtKB-KW"/>
</dbReference>
<name>A0A2S9QM46_9MICO</name>
<keyword evidence="9" id="KW-1185">Reference proteome</keyword>
<dbReference type="PRINTS" id="PR00368">
    <property type="entry name" value="FADPNR"/>
</dbReference>
<dbReference type="RefSeq" id="WP_105805129.1">
    <property type="nucleotide sequence ID" value="NZ_MWZD01000017.1"/>
</dbReference>
<accession>A0A2S9QM46</accession>
<keyword evidence="2 3" id="KW-0560">Oxidoreductase</keyword>
<dbReference type="Pfam" id="PF07992">
    <property type="entry name" value="Pyr_redox_2"/>
    <property type="match status" value="1"/>
</dbReference>
<comment type="similarity">
    <text evidence="1 3">Belongs to the GcvT family.</text>
</comment>
<evidence type="ECO:0000313" key="9">
    <source>
        <dbReference type="Proteomes" id="UP000238650"/>
    </source>
</evidence>
<dbReference type="NCBIfam" id="TIGR01372">
    <property type="entry name" value="soxA"/>
    <property type="match status" value="1"/>
</dbReference>
<feature type="domain" description="Aminomethyltransferase C-terminal" evidence="6">
    <location>
        <begin position="891"/>
        <end position="980"/>
    </location>
</feature>
<dbReference type="InterPro" id="IPR042204">
    <property type="entry name" value="2Fe-2S-bd_N"/>
</dbReference>
<organism evidence="8 9">
    <name type="scientific">Leucobacter massiliensis</name>
    <dbReference type="NCBI Taxonomy" id="1686285"/>
    <lineage>
        <taxon>Bacteria</taxon>
        <taxon>Bacillati</taxon>
        <taxon>Actinomycetota</taxon>
        <taxon>Actinomycetes</taxon>
        <taxon>Micrococcales</taxon>
        <taxon>Microbacteriaceae</taxon>
        <taxon>Leucobacter</taxon>
    </lineage>
</organism>
<dbReference type="Proteomes" id="UP000238650">
    <property type="component" value="Unassembled WGS sequence"/>
</dbReference>
<evidence type="ECO:0000259" key="7">
    <source>
        <dbReference type="Pfam" id="PF17806"/>
    </source>
</evidence>
<dbReference type="Gene3D" id="3.10.20.440">
    <property type="entry name" value="2Fe-2S iron-sulphur cluster binding domain, sarcosine oxidase, alpha subunit, N-terminal domain"/>
    <property type="match status" value="1"/>
</dbReference>
<keyword evidence="3" id="KW-0963">Cytoplasm</keyword>